<dbReference type="EMBL" id="JABEXW010000826">
    <property type="protein sequence ID" value="KAF4954068.1"/>
    <property type="molecule type" value="Genomic_DNA"/>
</dbReference>
<dbReference type="InterPro" id="IPR003959">
    <property type="entry name" value="ATPase_AAA_core"/>
</dbReference>
<sequence length="729" mass="84366">MNTPPESRVDNAERLQEAPQDTKPWIRYRVQYRSFVTNELLDQKDIPDPRDKAWISDEAEGDGWPVFDVIKTIRTQKEERENLKAAATVAEPIVRLPATLSPTYSIRIYSPAIINAIQSIVKYYPSQDLTGDSIVVQWPYAVLVHHYDELHNFISSVKALEPEKRCHRERDVEKPLHLLFDYLEESVMPGVREERERNSRGYGTFEWYWVSRRPGATIFTTLSDSPQPQAFVIHSLEGGSFVSPPQDWRVVPWRLNFDGELLGRETDIYTATKWDGEMLLSKKGRMVEFPEQSDSDDDKTLDDMKFHDDVEFDNDVKQRIRDGGVFWNLLKKQCQWYGGKTVDFPYNSIETNVMVDCEAYLERYSFNKPNLMGYGDLRLGSSDCTCGVCKIRHATGQDVSALFDDYDQIRIDTGIELTWHQKFLCPTTIPAFVFRTRTWGELQFPGADDAHHAYDMLERLHVHAFSEPKFNSQMIESLVMEPVQLKRLKALAQSFARIDKDGNKLTHPPWSADFVKGKGKGLIFLLHGRPGVGKTCTAESIAEFMRKPLMVLTSSDIGTDPVQVEQNLTRFLRALEFYDGILFLTTNRVGTFDDAFISRIHIQLYYPDFTDDQRQQIWQTFVDKLKRDCGSYMKLDSNAKRYLKSAEVRAMKWNGRDIRNAFQTAVSLAEYDAEKDDDGKILVNDDHFRAVMELSSDFKVYLNELHKKDEAQRAALKHERYDDYVKDDL</sequence>
<evidence type="ECO:0000256" key="1">
    <source>
        <dbReference type="SAM" id="MobiDB-lite"/>
    </source>
</evidence>
<feature type="compositionally biased region" description="Basic and acidic residues" evidence="1">
    <location>
        <begin position="7"/>
        <end position="16"/>
    </location>
</feature>
<keyword evidence="6" id="KW-1185">Reference proteome</keyword>
<evidence type="ECO:0008006" key="7">
    <source>
        <dbReference type="Google" id="ProtNLM"/>
    </source>
</evidence>
<dbReference type="GO" id="GO:0005524">
    <property type="term" value="F:ATP binding"/>
    <property type="evidence" value="ECO:0007669"/>
    <property type="project" value="InterPro"/>
</dbReference>
<dbReference type="AlphaFoldDB" id="A0A8H4T9Z9"/>
<evidence type="ECO:0000259" key="4">
    <source>
        <dbReference type="Pfam" id="PF23232"/>
    </source>
</evidence>
<reference evidence="5" key="1">
    <citation type="journal article" date="2020" name="BMC Genomics">
        <title>Correction to: Identification and distribution of gene clusters required for synthesis of sphingolipid metabolism inhibitors in diverse species of the filamentous fungus Fusarium.</title>
        <authorList>
            <person name="Kim H.S."/>
            <person name="Lohmar J.M."/>
            <person name="Busman M."/>
            <person name="Brown D.W."/>
            <person name="Naumann T.A."/>
            <person name="Divon H.H."/>
            <person name="Lysoe E."/>
            <person name="Uhlig S."/>
            <person name="Proctor R.H."/>
        </authorList>
    </citation>
    <scope>NUCLEOTIDE SEQUENCE</scope>
    <source>
        <strain evidence="5">NRRL 20472</strain>
    </source>
</reference>
<evidence type="ECO:0000259" key="3">
    <source>
        <dbReference type="Pfam" id="PF22942"/>
    </source>
</evidence>
<reference evidence="5" key="2">
    <citation type="submission" date="2020-05" db="EMBL/GenBank/DDBJ databases">
        <authorList>
            <person name="Kim H.-S."/>
            <person name="Proctor R.H."/>
            <person name="Brown D.W."/>
        </authorList>
    </citation>
    <scope>NUCLEOTIDE SEQUENCE</scope>
    <source>
        <strain evidence="5">NRRL 20472</strain>
    </source>
</reference>
<protein>
    <recommendedName>
        <fullName evidence="7">ATPase AAA-type core domain-containing protein</fullName>
    </recommendedName>
</protein>
<dbReference type="SUPFAM" id="SSF52540">
    <property type="entry name" value="P-loop containing nucleoside triphosphate hydrolases"/>
    <property type="match status" value="1"/>
</dbReference>
<feature type="domain" description="DUF7025" evidence="3">
    <location>
        <begin position="195"/>
        <end position="279"/>
    </location>
</feature>
<feature type="domain" description="AAA+ ATPase lid" evidence="4">
    <location>
        <begin position="609"/>
        <end position="709"/>
    </location>
</feature>
<dbReference type="Pfam" id="PF00004">
    <property type="entry name" value="AAA"/>
    <property type="match status" value="1"/>
</dbReference>
<gene>
    <name evidence="5" type="ORF">FSARC_12235</name>
</gene>
<dbReference type="PANTHER" id="PTHR46411">
    <property type="entry name" value="FAMILY ATPASE, PUTATIVE-RELATED"/>
    <property type="match status" value="1"/>
</dbReference>
<dbReference type="Gene3D" id="3.40.50.300">
    <property type="entry name" value="P-loop containing nucleotide triphosphate hydrolases"/>
    <property type="match status" value="1"/>
</dbReference>
<organism evidence="5 6">
    <name type="scientific">Fusarium sarcochroum</name>
    <dbReference type="NCBI Taxonomy" id="1208366"/>
    <lineage>
        <taxon>Eukaryota</taxon>
        <taxon>Fungi</taxon>
        <taxon>Dikarya</taxon>
        <taxon>Ascomycota</taxon>
        <taxon>Pezizomycotina</taxon>
        <taxon>Sordariomycetes</taxon>
        <taxon>Hypocreomycetidae</taxon>
        <taxon>Hypocreales</taxon>
        <taxon>Nectriaceae</taxon>
        <taxon>Fusarium</taxon>
        <taxon>Fusarium lateritium species complex</taxon>
    </lineage>
</organism>
<proteinExistence type="predicted"/>
<evidence type="ECO:0000313" key="5">
    <source>
        <dbReference type="EMBL" id="KAF4954068.1"/>
    </source>
</evidence>
<dbReference type="Pfam" id="PF22942">
    <property type="entry name" value="DUF7025"/>
    <property type="match status" value="1"/>
</dbReference>
<dbReference type="GO" id="GO:0016887">
    <property type="term" value="F:ATP hydrolysis activity"/>
    <property type="evidence" value="ECO:0007669"/>
    <property type="project" value="InterPro"/>
</dbReference>
<dbReference type="Proteomes" id="UP000622797">
    <property type="component" value="Unassembled WGS sequence"/>
</dbReference>
<dbReference type="InterPro" id="IPR054289">
    <property type="entry name" value="DUF7025"/>
</dbReference>
<dbReference type="PANTHER" id="PTHR46411:SF4">
    <property type="entry name" value="AAA+ ATPASE DOMAIN-CONTAINING PROTEIN"/>
    <property type="match status" value="1"/>
</dbReference>
<evidence type="ECO:0000313" key="6">
    <source>
        <dbReference type="Proteomes" id="UP000622797"/>
    </source>
</evidence>
<feature type="region of interest" description="Disordered" evidence="1">
    <location>
        <begin position="1"/>
        <end position="20"/>
    </location>
</feature>
<evidence type="ECO:0000259" key="2">
    <source>
        <dbReference type="Pfam" id="PF00004"/>
    </source>
</evidence>
<dbReference type="InterPro" id="IPR056599">
    <property type="entry name" value="AAA_lid_fung"/>
</dbReference>
<dbReference type="Pfam" id="PF23232">
    <property type="entry name" value="AAA_lid_13"/>
    <property type="match status" value="1"/>
</dbReference>
<feature type="domain" description="ATPase AAA-type core" evidence="2">
    <location>
        <begin position="525"/>
        <end position="562"/>
    </location>
</feature>
<comment type="caution">
    <text evidence="5">The sequence shown here is derived from an EMBL/GenBank/DDBJ whole genome shotgun (WGS) entry which is preliminary data.</text>
</comment>
<dbReference type="OrthoDB" id="10042665at2759"/>
<dbReference type="InterPro" id="IPR027417">
    <property type="entry name" value="P-loop_NTPase"/>
</dbReference>
<accession>A0A8H4T9Z9</accession>
<name>A0A8H4T9Z9_9HYPO</name>